<sequence length="260" mass="29152">DFPVGTALIKTFSYSQRISDSDVVKELIETRLLLRKIDRWETLTYVWNEEQTEAYLKVGGKTVNTRFTDSTGQNRTVRYRVPNKNQCKECHASGDSIVPIGPKPRNLDKDFDYPNQTMNQLVKWSQMSIIDGYPKSVEPVADFTDLSKDIEARARAYLAINCGHCHSPKGSASSTGLYLNYSEQRPKQLGILKPPVAAGRGSGGLNYSIVPGDPDASILLFRMISDDPAIMMPESGRSMVHQEAVALIYDWIERMEGEAR</sequence>
<protein>
    <recommendedName>
        <fullName evidence="2">Cytochrome c domain-containing protein</fullName>
    </recommendedName>
</protein>
<evidence type="ECO:0000313" key="1">
    <source>
        <dbReference type="EMBL" id="SVA49344.1"/>
    </source>
</evidence>
<reference evidence="1" key="1">
    <citation type="submission" date="2018-05" db="EMBL/GenBank/DDBJ databases">
        <authorList>
            <person name="Lanie J.A."/>
            <person name="Ng W.-L."/>
            <person name="Kazmierczak K.M."/>
            <person name="Andrzejewski T.M."/>
            <person name="Davidsen T.M."/>
            <person name="Wayne K.J."/>
            <person name="Tettelin H."/>
            <person name="Glass J.I."/>
            <person name="Rusch D."/>
            <person name="Podicherti R."/>
            <person name="Tsui H.-C.T."/>
            <person name="Winkler M.E."/>
        </authorList>
    </citation>
    <scope>NUCLEOTIDE SEQUENCE</scope>
</reference>
<proteinExistence type="predicted"/>
<gene>
    <name evidence="1" type="ORF">METZ01_LOCUS102198</name>
</gene>
<dbReference type="InterPro" id="IPR022269">
    <property type="entry name" value="SO_2930-like_C"/>
</dbReference>
<feature type="non-terminal residue" evidence="1">
    <location>
        <position position="1"/>
    </location>
</feature>
<evidence type="ECO:0008006" key="2">
    <source>
        <dbReference type="Google" id="ProtNLM"/>
    </source>
</evidence>
<organism evidence="1">
    <name type="scientific">marine metagenome</name>
    <dbReference type="NCBI Taxonomy" id="408172"/>
    <lineage>
        <taxon>unclassified sequences</taxon>
        <taxon>metagenomes</taxon>
        <taxon>ecological metagenomes</taxon>
    </lineage>
</organism>
<dbReference type="AlphaFoldDB" id="A0A381WA56"/>
<name>A0A381WA56_9ZZZZ</name>
<accession>A0A381WA56</accession>
<dbReference type="NCBIfam" id="TIGR03806">
    <property type="entry name" value="chp_HNE_0200"/>
    <property type="match status" value="1"/>
</dbReference>
<dbReference type="EMBL" id="UINC01011153">
    <property type="protein sequence ID" value="SVA49344.1"/>
    <property type="molecule type" value="Genomic_DNA"/>
</dbReference>